<sequence>MVVIKRGDSWLGVSITAADVNELHQQLSMLQSLKLRHHLLIEWRLDYWQQLDIELLRIANQLIRQQLPYYPLLLTLRTVVEGGRCQLNATEYTEWLLMISHNLDWDLLDVMPLQLLDPSAFSKQLDCAEQQQLIYSYHHLKPSNFAENCAWLKQLAQYARPQDLIKLAVQTESLQNSLDLLNATLWLDYHSKQPLITMGMGQIGQITRQLGPIFGSVLSFGSLVSGGSAPGQLPLLQLDQLVN</sequence>
<dbReference type="RefSeq" id="WP_057757106.1">
    <property type="nucleotide sequence ID" value="NZ_AYYK01000016.1"/>
</dbReference>
<organism evidence="6 7">
    <name type="scientific">Lapidilactobacillus dextrinicus DSM 20335</name>
    <dbReference type="NCBI Taxonomy" id="1423738"/>
    <lineage>
        <taxon>Bacteria</taxon>
        <taxon>Bacillati</taxon>
        <taxon>Bacillota</taxon>
        <taxon>Bacilli</taxon>
        <taxon>Lactobacillales</taxon>
        <taxon>Lactobacillaceae</taxon>
        <taxon>Lapidilactobacillus</taxon>
    </lineage>
</organism>
<accession>A0A0R2BGR9</accession>
<dbReference type="GO" id="GO:0003855">
    <property type="term" value="F:3-dehydroquinate dehydratase activity"/>
    <property type="evidence" value="ECO:0007669"/>
    <property type="project" value="UniProtKB-EC"/>
</dbReference>
<dbReference type="PANTHER" id="PTHR43699:SF1">
    <property type="entry name" value="3-DEHYDROQUINATE DEHYDRATASE"/>
    <property type="match status" value="1"/>
</dbReference>
<dbReference type="CDD" id="cd00502">
    <property type="entry name" value="DHQase_I"/>
    <property type="match status" value="1"/>
</dbReference>
<dbReference type="InterPro" id="IPR013785">
    <property type="entry name" value="Aldolase_TIM"/>
</dbReference>
<dbReference type="SUPFAM" id="SSF51569">
    <property type="entry name" value="Aldolase"/>
    <property type="match status" value="1"/>
</dbReference>
<keyword evidence="4" id="KW-0456">Lyase</keyword>
<protein>
    <recommendedName>
        <fullName evidence="2">3-dehydroquinate dehydratase</fullName>
        <ecNumber evidence="2">4.2.1.10</ecNumber>
    </recommendedName>
</protein>
<reference evidence="6 7" key="1">
    <citation type="journal article" date="2015" name="Genome Announc.">
        <title>Expanding the biotechnology potential of lactobacilli through comparative genomics of 213 strains and associated genera.</title>
        <authorList>
            <person name="Sun Z."/>
            <person name="Harris H.M."/>
            <person name="McCann A."/>
            <person name="Guo C."/>
            <person name="Argimon S."/>
            <person name="Zhang W."/>
            <person name="Yang X."/>
            <person name="Jeffery I.B."/>
            <person name="Cooney J.C."/>
            <person name="Kagawa T.F."/>
            <person name="Liu W."/>
            <person name="Song Y."/>
            <person name="Salvetti E."/>
            <person name="Wrobel A."/>
            <person name="Rasinkangas P."/>
            <person name="Parkhill J."/>
            <person name="Rea M.C."/>
            <person name="O'Sullivan O."/>
            <person name="Ritari J."/>
            <person name="Douillard F.P."/>
            <person name="Paul Ross R."/>
            <person name="Yang R."/>
            <person name="Briner A.E."/>
            <person name="Felis G.E."/>
            <person name="de Vos W.M."/>
            <person name="Barrangou R."/>
            <person name="Klaenhammer T.R."/>
            <person name="Caufield P.W."/>
            <person name="Cui Y."/>
            <person name="Zhang H."/>
            <person name="O'Toole P.W."/>
        </authorList>
    </citation>
    <scope>NUCLEOTIDE SEQUENCE [LARGE SCALE GENOMIC DNA]</scope>
    <source>
        <strain evidence="6 7">DSM 20335</strain>
    </source>
</reference>
<dbReference type="InterPro" id="IPR050146">
    <property type="entry name" value="Type-I_3-dehydroquinase"/>
</dbReference>
<dbReference type="GO" id="GO:0009073">
    <property type="term" value="P:aromatic amino acid family biosynthetic process"/>
    <property type="evidence" value="ECO:0007669"/>
    <property type="project" value="UniProtKB-KW"/>
</dbReference>
<dbReference type="OrthoDB" id="9813659at2"/>
<evidence type="ECO:0000256" key="3">
    <source>
        <dbReference type="ARBA" id="ARBA00023141"/>
    </source>
</evidence>
<evidence type="ECO:0000256" key="2">
    <source>
        <dbReference type="ARBA" id="ARBA00012060"/>
    </source>
</evidence>
<name>A0A0R2BGR9_9LACO</name>
<dbReference type="InterPro" id="IPR001381">
    <property type="entry name" value="DHquinase_I"/>
</dbReference>
<evidence type="ECO:0000313" key="7">
    <source>
        <dbReference type="Proteomes" id="UP000051813"/>
    </source>
</evidence>
<keyword evidence="3" id="KW-0028">Amino-acid biosynthesis</keyword>
<evidence type="ECO:0000313" key="6">
    <source>
        <dbReference type="EMBL" id="KRM78481.1"/>
    </source>
</evidence>
<dbReference type="EMBL" id="AYYK01000016">
    <property type="protein sequence ID" value="KRM78481.1"/>
    <property type="molecule type" value="Genomic_DNA"/>
</dbReference>
<keyword evidence="7" id="KW-1185">Reference proteome</keyword>
<gene>
    <name evidence="6" type="ORF">FC84_GL000738</name>
</gene>
<comment type="caution">
    <text evidence="6">The sequence shown here is derived from an EMBL/GenBank/DDBJ whole genome shotgun (WGS) entry which is preliminary data.</text>
</comment>
<dbReference type="Gene3D" id="3.20.20.70">
    <property type="entry name" value="Aldolase class I"/>
    <property type="match status" value="1"/>
</dbReference>
<dbReference type="AlphaFoldDB" id="A0A0R2BGR9"/>
<comment type="catalytic activity">
    <reaction evidence="1">
        <text>3-dehydroquinate = 3-dehydroshikimate + H2O</text>
        <dbReference type="Rhea" id="RHEA:21096"/>
        <dbReference type="ChEBI" id="CHEBI:15377"/>
        <dbReference type="ChEBI" id="CHEBI:16630"/>
        <dbReference type="ChEBI" id="CHEBI:32364"/>
        <dbReference type="EC" id="4.2.1.10"/>
    </reaction>
</comment>
<evidence type="ECO:0000256" key="5">
    <source>
        <dbReference type="ARBA" id="ARBA00023270"/>
    </source>
</evidence>
<evidence type="ECO:0000256" key="4">
    <source>
        <dbReference type="ARBA" id="ARBA00023239"/>
    </source>
</evidence>
<proteinExistence type="predicted"/>
<dbReference type="STRING" id="1423738.FC84_GL000738"/>
<dbReference type="PATRIC" id="fig|1423738.3.peg.747"/>
<dbReference type="GO" id="GO:0046279">
    <property type="term" value="P:3,4-dihydroxybenzoate biosynthetic process"/>
    <property type="evidence" value="ECO:0007669"/>
    <property type="project" value="TreeGrafter"/>
</dbReference>
<dbReference type="PANTHER" id="PTHR43699">
    <property type="entry name" value="3-DEHYDROQUINATE DEHYDRATASE"/>
    <property type="match status" value="1"/>
</dbReference>
<dbReference type="Proteomes" id="UP000051813">
    <property type="component" value="Unassembled WGS sequence"/>
</dbReference>
<keyword evidence="3" id="KW-0057">Aromatic amino acid biosynthesis</keyword>
<dbReference type="Pfam" id="PF01487">
    <property type="entry name" value="DHquinase_I"/>
    <property type="match status" value="1"/>
</dbReference>
<dbReference type="EC" id="4.2.1.10" evidence="2"/>
<evidence type="ECO:0000256" key="1">
    <source>
        <dbReference type="ARBA" id="ARBA00001864"/>
    </source>
</evidence>
<keyword evidence="5" id="KW-0704">Schiff base</keyword>